<dbReference type="InterPro" id="IPR052394">
    <property type="entry name" value="LRR-containing"/>
</dbReference>
<dbReference type="VEuPathDB" id="FungiDB:H257_08551"/>
<dbReference type="GeneID" id="20810547"/>
<accession>W4GF29</accession>
<dbReference type="AlphaFoldDB" id="W4GF29"/>
<dbReference type="Gene3D" id="3.80.10.10">
    <property type="entry name" value="Ribonuclease Inhibitor"/>
    <property type="match status" value="1"/>
</dbReference>
<dbReference type="InterPro" id="IPR001611">
    <property type="entry name" value="Leu-rich_rpt"/>
</dbReference>
<dbReference type="OrthoDB" id="120976at2759"/>
<dbReference type="PANTHER" id="PTHR24114:SF2">
    <property type="entry name" value="F-BOX DOMAIN-CONTAINING PROTEIN-RELATED"/>
    <property type="match status" value="1"/>
</dbReference>
<organism evidence="2">
    <name type="scientific">Aphanomyces astaci</name>
    <name type="common">Crayfish plague agent</name>
    <dbReference type="NCBI Taxonomy" id="112090"/>
    <lineage>
        <taxon>Eukaryota</taxon>
        <taxon>Sar</taxon>
        <taxon>Stramenopiles</taxon>
        <taxon>Oomycota</taxon>
        <taxon>Saprolegniomycetes</taxon>
        <taxon>Saprolegniales</taxon>
        <taxon>Verrucalvaceae</taxon>
        <taxon>Aphanomyces</taxon>
    </lineage>
</organism>
<evidence type="ECO:0000313" key="2">
    <source>
        <dbReference type="EMBL" id="ETV77659.1"/>
    </source>
</evidence>
<dbReference type="RefSeq" id="XP_009832769.1">
    <property type="nucleotide sequence ID" value="XM_009834467.1"/>
</dbReference>
<dbReference type="SUPFAM" id="SSF52047">
    <property type="entry name" value="RNI-like"/>
    <property type="match status" value="1"/>
</dbReference>
<name>W4GF29_APHAT</name>
<gene>
    <name evidence="2" type="ORF">H257_08551</name>
</gene>
<dbReference type="Pfam" id="PF13516">
    <property type="entry name" value="LRR_6"/>
    <property type="match status" value="2"/>
</dbReference>
<protein>
    <submittedName>
        <fullName evidence="2">Uncharacterized protein</fullName>
    </submittedName>
</protein>
<dbReference type="EMBL" id="KI913132">
    <property type="protein sequence ID" value="ETV77659.1"/>
    <property type="molecule type" value="Genomic_DNA"/>
</dbReference>
<feature type="region of interest" description="Disordered" evidence="1">
    <location>
        <begin position="1"/>
        <end position="37"/>
    </location>
</feature>
<dbReference type="PANTHER" id="PTHR24114">
    <property type="entry name" value="LEUCINE RICH REPEAT FAMILY PROTEIN"/>
    <property type="match status" value="1"/>
</dbReference>
<reference evidence="2" key="1">
    <citation type="submission" date="2013-12" db="EMBL/GenBank/DDBJ databases">
        <title>The Genome Sequence of Aphanomyces astaci APO3.</title>
        <authorList>
            <consortium name="The Broad Institute Genomics Platform"/>
            <person name="Russ C."/>
            <person name="Tyler B."/>
            <person name="van West P."/>
            <person name="Dieguez-Uribeondo J."/>
            <person name="Young S.K."/>
            <person name="Zeng Q."/>
            <person name="Gargeya S."/>
            <person name="Fitzgerald M."/>
            <person name="Abouelleil A."/>
            <person name="Alvarado L."/>
            <person name="Chapman S.B."/>
            <person name="Gainer-Dewar J."/>
            <person name="Goldberg J."/>
            <person name="Griggs A."/>
            <person name="Gujja S."/>
            <person name="Hansen M."/>
            <person name="Howarth C."/>
            <person name="Imamovic A."/>
            <person name="Ireland A."/>
            <person name="Larimer J."/>
            <person name="McCowan C."/>
            <person name="Murphy C."/>
            <person name="Pearson M."/>
            <person name="Poon T.W."/>
            <person name="Priest M."/>
            <person name="Roberts A."/>
            <person name="Saif S."/>
            <person name="Shea T."/>
            <person name="Sykes S."/>
            <person name="Wortman J."/>
            <person name="Nusbaum C."/>
            <person name="Birren B."/>
        </authorList>
    </citation>
    <scope>NUCLEOTIDE SEQUENCE [LARGE SCALE GENOMIC DNA]</scope>
    <source>
        <strain evidence="2">APO3</strain>
    </source>
</reference>
<dbReference type="STRING" id="112090.W4GF29"/>
<dbReference type="InterPro" id="IPR032675">
    <property type="entry name" value="LRR_dom_sf"/>
</dbReference>
<evidence type="ECO:0000256" key="1">
    <source>
        <dbReference type="SAM" id="MobiDB-lite"/>
    </source>
</evidence>
<proteinExistence type="predicted"/>
<feature type="region of interest" description="Disordered" evidence="1">
    <location>
        <begin position="938"/>
        <end position="962"/>
    </location>
</feature>
<sequence>MVPTRPVAASPMKSLLPATPEGGGGRSNRGAMKSLSVIPSATAPRVSTALREPRHATITPLTKPPIKEKLTFLTNLKDVGVELRPPSPFDERAVEADYGPQLRPLMPENYHGTDALSRFWTMFQHHDTSFRSKRPRPGSPRTTYLSRLRQLARCPEPLGVIRKCNSPRVDLHHYEIGNELAAAMGESIALIPGIDSLNLASNRISDQAASDVIANLGASPTLGCLDMSNNLLNLHAATSLSAMITGSKTLVHINLEHNQLNNRAVTLLCDALKKNQTVTRLNLSENQFSTPGMLALASMLAENAKVEELYLSWNKIRGVGAQRLVEALGYHTSLRVLDLSWNSLNSCPNNSVAAALATSLTNNKVLVHLDISNNALDAIACGILAAALVANHTIVGLHMVGNQGVVDSRGFVRPQSTPIALQAQHKHCAIKHFELHQDNQDPNTSLDAWWPYVDRACWLCGRWSEHRFVWTPSHKLDAKAKVKLHLSIDDWTGDEMNRSNDMFVLYRMLPPGKTKYFITVETEMGPGADKKRQYVVLKDKRTARLLRAHGDEPLFGTLQHVNYIAMTRYEGANPCHATLPRPGANTIKVLKWDIKKSVFVSRYKESPSKAPVDTDALVAKAYAVDLKHSKVDRIVRDVDRRRELEAAGAIHYRAITHLYRKYCARGVRVAVDQVSVSLSGFNDFLSDCRLIDESSERCKASDMDNVFVAANLEVTEEAKQQDNPDRSLTRFEFLECVFRIAINKYCNCKPVECESPALALHRIMDEHLMPMVPPDPNDFRTRYLYKEEISDCFLEYVVLLKELYAAHSGHYCRVGEPRGMAIQEFIELMETFHVLDDKLKQRDMRDLFFASKMLLLDEMAPPEVQKKLLYFTDFLELLLRVALARYPPSSPTVADAAIALQTLFVRHICAKEKLVETFQHSADKVRVLGAISRLERRPSKKGMLQSKASAKALQSPSDTPPA</sequence>
<feature type="compositionally biased region" description="Polar residues" evidence="1">
    <location>
        <begin position="946"/>
        <end position="962"/>
    </location>
</feature>
<dbReference type="SMART" id="SM00368">
    <property type="entry name" value="LRR_RI"/>
    <property type="match status" value="6"/>
</dbReference>